<evidence type="ECO:0000313" key="12">
    <source>
        <dbReference type="EMBL" id="PJE77030.1"/>
    </source>
</evidence>
<organism evidence="12 13">
    <name type="scientific">Candidatus Uhrbacteria bacterium CG10_big_fil_rev_8_21_14_0_10_48_16</name>
    <dbReference type="NCBI Taxonomy" id="1975038"/>
    <lineage>
        <taxon>Bacteria</taxon>
        <taxon>Candidatus Uhriibacteriota</taxon>
    </lineage>
</organism>
<gene>
    <name evidence="12" type="ORF">COV05_01255</name>
</gene>
<dbReference type="NCBIfam" id="TIGR00187">
    <property type="entry name" value="ribE"/>
    <property type="match status" value="1"/>
</dbReference>
<dbReference type="EMBL" id="PFEU01000007">
    <property type="protein sequence ID" value="PJE77030.1"/>
    <property type="molecule type" value="Genomic_DNA"/>
</dbReference>
<dbReference type="CDD" id="cd00402">
    <property type="entry name" value="Riboflavin_synthase_like"/>
    <property type="match status" value="1"/>
</dbReference>
<dbReference type="PIRSF" id="PIRSF000498">
    <property type="entry name" value="Riboflavin_syn_A"/>
    <property type="match status" value="1"/>
</dbReference>
<dbReference type="Proteomes" id="UP000231436">
    <property type="component" value="Unassembled WGS sequence"/>
</dbReference>
<dbReference type="NCBIfam" id="NF006767">
    <property type="entry name" value="PRK09289.1"/>
    <property type="match status" value="1"/>
</dbReference>
<evidence type="ECO:0000256" key="9">
    <source>
        <dbReference type="NCBIfam" id="TIGR00187"/>
    </source>
</evidence>
<evidence type="ECO:0000256" key="2">
    <source>
        <dbReference type="ARBA" id="ARBA00002803"/>
    </source>
</evidence>
<sequence length="204" mass="22406">MYTGIIQALCPVIELEEKPGLTSFRVELPDRLLGGLQIGASVSIDGACFTVTLIENNLVSFDAMQETLVKTTIGSLKQGDFVNIERSAKMGDEIGGHPMSGHVSTMAEIIEVTDQENNKAVTFKVSPEWMKFIFSKGFIGLDGASLTVVDADKDKGTFQVWFIPETLRVTRFGTKGIGHFVNVEIDPQTQVMVETVERMMNQKA</sequence>
<dbReference type="PANTHER" id="PTHR21098:SF0">
    <property type="entry name" value="RIBOFLAVIN SYNTHASE"/>
    <property type="match status" value="1"/>
</dbReference>
<keyword evidence="8" id="KW-0677">Repeat</keyword>
<comment type="caution">
    <text evidence="12">The sequence shown here is derived from an EMBL/GenBank/DDBJ whole genome shotgun (WGS) entry which is preliminary data.</text>
</comment>
<dbReference type="Pfam" id="PF00677">
    <property type="entry name" value="Lum_binding"/>
    <property type="match status" value="2"/>
</dbReference>
<dbReference type="InterPro" id="IPR026017">
    <property type="entry name" value="Lumazine-bd_dom"/>
</dbReference>
<keyword evidence="7" id="KW-0808">Transferase</keyword>
<evidence type="ECO:0000256" key="1">
    <source>
        <dbReference type="ARBA" id="ARBA00000968"/>
    </source>
</evidence>
<evidence type="ECO:0000256" key="6">
    <source>
        <dbReference type="ARBA" id="ARBA00022619"/>
    </source>
</evidence>
<dbReference type="PANTHER" id="PTHR21098">
    <property type="entry name" value="RIBOFLAVIN SYNTHASE ALPHA CHAIN"/>
    <property type="match status" value="1"/>
</dbReference>
<evidence type="ECO:0000256" key="7">
    <source>
        <dbReference type="ARBA" id="ARBA00022679"/>
    </source>
</evidence>
<keyword evidence="6" id="KW-0686">Riboflavin biosynthesis</keyword>
<comment type="catalytic activity">
    <reaction evidence="1">
        <text>2 6,7-dimethyl-8-(1-D-ribityl)lumazine + H(+) = 5-amino-6-(D-ribitylamino)uracil + riboflavin</text>
        <dbReference type="Rhea" id="RHEA:20772"/>
        <dbReference type="ChEBI" id="CHEBI:15378"/>
        <dbReference type="ChEBI" id="CHEBI:15934"/>
        <dbReference type="ChEBI" id="CHEBI:57986"/>
        <dbReference type="ChEBI" id="CHEBI:58201"/>
        <dbReference type="EC" id="2.5.1.9"/>
    </reaction>
</comment>
<evidence type="ECO:0000256" key="5">
    <source>
        <dbReference type="ARBA" id="ARBA00013950"/>
    </source>
</evidence>
<dbReference type="GO" id="GO:0004746">
    <property type="term" value="F:riboflavin synthase activity"/>
    <property type="evidence" value="ECO:0007669"/>
    <property type="project" value="UniProtKB-UniRule"/>
</dbReference>
<feature type="repeat" description="Lumazine-binding" evidence="10">
    <location>
        <begin position="98"/>
        <end position="196"/>
    </location>
</feature>
<evidence type="ECO:0000256" key="3">
    <source>
        <dbReference type="ARBA" id="ARBA00004887"/>
    </source>
</evidence>
<dbReference type="InterPro" id="IPR001783">
    <property type="entry name" value="Lumazine-bd"/>
</dbReference>
<feature type="repeat" description="Lumazine-binding" evidence="10">
    <location>
        <begin position="1"/>
        <end position="97"/>
    </location>
</feature>
<evidence type="ECO:0000259" key="11">
    <source>
        <dbReference type="PROSITE" id="PS51177"/>
    </source>
</evidence>
<dbReference type="FunFam" id="2.40.30.20:FF:000003">
    <property type="entry name" value="Riboflavin synthase, alpha subunit"/>
    <property type="match status" value="1"/>
</dbReference>
<reference evidence="13" key="1">
    <citation type="submission" date="2017-09" db="EMBL/GenBank/DDBJ databases">
        <title>Depth-based differentiation of microbial function through sediment-hosted aquifers and enrichment of novel symbionts in the deep terrestrial subsurface.</title>
        <authorList>
            <person name="Probst A.J."/>
            <person name="Ladd B."/>
            <person name="Jarett J.K."/>
            <person name="Geller-Mcgrath D.E."/>
            <person name="Sieber C.M.K."/>
            <person name="Emerson J.B."/>
            <person name="Anantharaman K."/>
            <person name="Thomas B.C."/>
            <person name="Malmstrom R."/>
            <person name="Stieglmeier M."/>
            <person name="Klingl A."/>
            <person name="Woyke T."/>
            <person name="Ryan C.M."/>
            <person name="Banfield J.F."/>
        </authorList>
    </citation>
    <scope>NUCLEOTIDE SEQUENCE [LARGE SCALE GENOMIC DNA]</scope>
</reference>
<dbReference type="InterPro" id="IPR017938">
    <property type="entry name" value="Riboflavin_synthase-like_b-brl"/>
</dbReference>
<dbReference type="GO" id="GO:0009231">
    <property type="term" value="P:riboflavin biosynthetic process"/>
    <property type="evidence" value="ECO:0007669"/>
    <property type="project" value="UniProtKB-KW"/>
</dbReference>
<dbReference type="PROSITE" id="PS51177">
    <property type="entry name" value="LUMAZINE_BIND"/>
    <property type="match status" value="2"/>
</dbReference>
<feature type="domain" description="Lumazine-binding" evidence="11">
    <location>
        <begin position="1"/>
        <end position="97"/>
    </location>
</feature>
<evidence type="ECO:0000256" key="10">
    <source>
        <dbReference type="PROSITE-ProRule" id="PRU00524"/>
    </source>
</evidence>
<name>A0A2M8LHV4_9BACT</name>
<dbReference type="SUPFAM" id="SSF63380">
    <property type="entry name" value="Riboflavin synthase domain-like"/>
    <property type="match status" value="2"/>
</dbReference>
<dbReference type="AlphaFoldDB" id="A0A2M8LHV4"/>
<dbReference type="GO" id="GO:0005829">
    <property type="term" value="C:cytosol"/>
    <property type="evidence" value="ECO:0007669"/>
    <property type="project" value="TreeGrafter"/>
</dbReference>
<dbReference type="EC" id="2.5.1.9" evidence="4 9"/>
<comment type="function">
    <text evidence="2">Catalyzes the dismutation of two molecules of 6,7-dimethyl-8-ribityllumazine, resulting in the formation of riboflavin and 5-amino-6-(D-ribitylamino)uracil.</text>
</comment>
<evidence type="ECO:0000256" key="8">
    <source>
        <dbReference type="ARBA" id="ARBA00022737"/>
    </source>
</evidence>
<comment type="pathway">
    <text evidence="3">Cofactor biosynthesis; riboflavin biosynthesis; riboflavin from 2-hydroxy-3-oxobutyl phosphate and 5-amino-6-(D-ribitylamino)uracil: step 2/2.</text>
</comment>
<accession>A0A2M8LHV4</accession>
<proteinExistence type="predicted"/>
<dbReference type="InterPro" id="IPR023366">
    <property type="entry name" value="ATP_synth_asu-like_sf"/>
</dbReference>
<dbReference type="NCBIfam" id="NF009566">
    <property type="entry name" value="PRK13020.1"/>
    <property type="match status" value="1"/>
</dbReference>
<dbReference type="Gene3D" id="2.40.30.20">
    <property type="match status" value="2"/>
</dbReference>
<evidence type="ECO:0000256" key="4">
    <source>
        <dbReference type="ARBA" id="ARBA00012827"/>
    </source>
</evidence>
<protein>
    <recommendedName>
        <fullName evidence="5 9">Riboflavin synthase</fullName>
        <ecNumber evidence="4 9">2.5.1.9</ecNumber>
    </recommendedName>
</protein>
<evidence type="ECO:0000313" key="13">
    <source>
        <dbReference type="Proteomes" id="UP000231436"/>
    </source>
</evidence>
<feature type="domain" description="Lumazine-binding" evidence="11">
    <location>
        <begin position="98"/>
        <end position="196"/>
    </location>
</feature>